<evidence type="ECO:0000256" key="1">
    <source>
        <dbReference type="SAM" id="Phobius"/>
    </source>
</evidence>
<sequence length="127" mass="13861">MPKTLALRAVQRQTAASRSARPRMRLQHGVFGGFPSCTPIKPNTSAHTPNLRVSSGQLPYFVEGGFGTGVCGGFLGAFGGGLHGTYVELTTLKNKMFRHKRRAPFEAISLCRYNFLTLTTLYTLALL</sequence>
<keyword evidence="1" id="KW-0812">Transmembrane</keyword>
<name>A0A0S3R5C8_PHAAN</name>
<dbReference type="AlphaFoldDB" id="A0A0S3R5C8"/>
<dbReference type="EMBL" id="AP015034">
    <property type="protein sequence ID" value="BAT75864.1"/>
    <property type="molecule type" value="Genomic_DNA"/>
</dbReference>
<evidence type="ECO:0000313" key="3">
    <source>
        <dbReference type="Proteomes" id="UP000291084"/>
    </source>
</evidence>
<protein>
    <submittedName>
        <fullName evidence="2">Uncharacterized protein</fullName>
    </submittedName>
</protein>
<proteinExistence type="predicted"/>
<keyword evidence="3" id="KW-1185">Reference proteome</keyword>
<accession>A0A0S3R5C8</accession>
<feature type="transmembrane region" description="Helical" evidence="1">
    <location>
        <begin position="103"/>
        <end position="125"/>
    </location>
</feature>
<evidence type="ECO:0000313" key="2">
    <source>
        <dbReference type="EMBL" id="BAT75864.1"/>
    </source>
</evidence>
<keyword evidence="1" id="KW-0472">Membrane</keyword>
<organism evidence="2 3">
    <name type="scientific">Vigna angularis var. angularis</name>
    <dbReference type="NCBI Taxonomy" id="157739"/>
    <lineage>
        <taxon>Eukaryota</taxon>
        <taxon>Viridiplantae</taxon>
        <taxon>Streptophyta</taxon>
        <taxon>Embryophyta</taxon>
        <taxon>Tracheophyta</taxon>
        <taxon>Spermatophyta</taxon>
        <taxon>Magnoliopsida</taxon>
        <taxon>eudicotyledons</taxon>
        <taxon>Gunneridae</taxon>
        <taxon>Pentapetalae</taxon>
        <taxon>rosids</taxon>
        <taxon>fabids</taxon>
        <taxon>Fabales</taxon>
        <taxon>Fabaceae</taxon>
        <taxon>Papilionoideae</taxon>
        <taxon>50 kb inversion clade</taxon>
        <taxon>NPAAA clade</taxon>
        <taxon>indigoferoid/millettioid clade</taxon>
        <taxon>Phaseoleae</taxon>
        <taxon>Vigna</taxon>
    </lineage>
</organism>
<feature type="non-terminal residue" evidence="2">
    <location>
        <position position="127"/>
    </location>
</feature>
<reference evidence="2 3" key="1">
    <citation type="journal article" date="2015" name="Sci. Rep.">
        <title>The power of single molecule real-time sequencing technology in the de novo assembly of a eukaryotic genome.</title>
        <authorList>
            <person name="Sakai H."/>
            <person name="Naito K."/>
            <person name="Ogiso-Tanaka E."/>
            <person name="Takahashi Y."/>
            <person name="Iseki K."/>
            <person name="Muto C."/>
            <person name="Satou K."/>
            <person name="Teruya K."/>
            <person name="Shiroma A."/>
            <person name="Shimoji M."/>
            <person name="Hirano T."/>
            <person name="Itoh T."/>
            <person name="Kaga A."/>
            <person name="Tomooka N."/>
        </authorList>
    </citation>
    <scope>NUCLEOTIDE SEQUENCE [LARGE SCALE GENOMIC DNA]</scope>
    <source>
        <strain evidence="3">cv. Shumari</strain>
    </source>
</reference>
<keyword evidence="1" id="KW-1133">Transmembrane helix</keyword>
<dbReference type="OrthoDB" id="1749752at2759"/>
<gene>
    <name evidence="2" type="primary">Vigan.01G379400</name>
    <name evidence="2" type="ORF">VIGAN_01379400</name>
</gene>
<dbReference type="Proteomes" id="UP000291084">
    <property type="component" value="Chromosome 1"/>
</dbReference>